<proteinExistence type="inferred from homology"/>
<sequence>MAGTDKPKRSGIALTALFFLGLFATFFSCCFSETNQLLINKKSTQSDHLASSAVFLLQGNVYPLGYYSVSVGIGHPAKRFDLDIDTGSDLTWVQCDAPCTGCTKPREHLYKPKNNLVRCEDPLCVAFHSPASHPCNTPTDQCDYEVEYADQGSSLGVLVKDYFPLKFTNGSQFGPRLAFGCGYDQKHSGLSTPSTTGVLGLGAGKTSIVSQLSLLGLTRNVVGHCLSGQGGGFLFFGNDLVPSSGVMWTPKSQNSNHYSSGPAELLFSGKPTGVKGLNLIFDSGSSYTYFNSVAYEALVKLLRNDLNGKALKDATEDKTLPICWKGSKCFKSVRDAKNYFKPLALSFTNVKNVQLQISPEAYLIVSHHGNVCLGILNGSEVGLGSMNIIGDITMLDKILIYDNENQRIGWAPANCNRLPKVDREYCEGVSQHYVVKLGILEEYCPAFASDDQ</sequence>
<dbReference type="AlphaFoldDB" id="A0AAW1YA08"/>
<dbReference type="InterPro" id="IPR001461">
    <property type="entry name" value="Aspartic_peptidase_A1"/>
</dbReference>
<dbReference type="Pfam" id="PF14543">
    <property type="entry name" value="TAXi_N"/>
    <property type="match status" value="1"/>
</dbReference>
<dbReference type="PANTHER" id="PTHR13683">
    <property type="entry name" value="ASPARTYL PROTEASES"/>
    <property type="match status" value="1"/>
</dbReference>
<keyword evidence="3" id="KW-0732">Signal</keyword>
<dbReference type="FunFam" id="2.40.70.10:FF:000015">
    <property type="entry name" value="Aspartyl protease family protein"/>
    <property type="match status" value="1"/>
</dbReference>
<accession>A0AAW1YA08</accession>
<dbReference type="PRINTS" id="PR00792">
    <property type="entry name" value="PEPSIN"/>
</dbReference>
<evidence type="ECO:0000259" key="10">
    <source>
        <dbReference type="PROSITE" id="PS51767"/>
    </source>
</evidence>
<dbReference type="GO" id="GO:0004190">
    <property type="term" value="F:aspartic-type endopeptidase activity"/>
    <property type="evidence" value="ECO:0007669"/>
    <property type="project" value="UniProtKB-KW"/>
</dbReference>
<dbReference type="InterPro" id="IPR021109">
    <property type="entry name" value="Peptidase_aspartic_dom_sf"/>
</dbReference>
<evidence type="ECO:0000313" key="12">
    <source>
        <dbReference type="Proteomes" id="UP001457282"/>
    </source>
</evidence>
<evidence type="ECO:0000256" key="4">
    <source>
        <dbReference type="ARBA" id="ARBA00022737"/>
    </source>
</evidence>
<dbReference type="SUPFAM" id="SSF50630">
    <property type="entry name" value="Acid proteases"/>
    <property type="match status" value="1"/>
</dbReference>
<dbReference type="PROSITE" id="PS51767">
    <property type="entry name" value="PEPTIDASE_A1"/>
    <property type="match status" value="1"/>
</dbReference>
<evidence type="ECO:0000256" key="1">
    <source>
        <dbReference type="ARBA" id="ARBA00007447"/>
    </source>
</evidence>
<name>A0AAW1YA08_RUBAR</name>
<keyword evidence="12" id="KW-1185">Reference proteome</keyword>
<feature type="active site" evidence="9">
    <location>
        <position position="282"/>
    </location>
</feature>
<feature type="domain" description="Peptidase A1" evidence="10">
    <location>
        <begin position="67"/>
        <end position="411"/>
    </location>
</feature>
<evidence type="ECO:0000256" key="2">
    <source>
        <dbReference type="ARBA" id="ARBA00022670"/>
    </source>
</evidence>
<comment type="caution">
    <text evidence="11">The sequence shown here is derived from an EMBL/GenBank/DDBJ whole genome shotgun (WGS) entry which is preliminary data.</text>
</comment>
<keyword evidence="6" id="KW-0378">Hydrolase</keyword>
<dbReference type="Proteomes" id="UP001457282">
    <property type="component" value="Unassembled WGS sequence"/>
</dbReference>
<gene>
    <name evidence="11" type="ORF">M0R45_011339</name>
</gene>
<dbReference type="GO" id="GO:0006508">
    <property type="term" value="P:proteolysis"/>
    <property type="evidence" value="ECO:0007669"/>
    <property type="project" value="UniProtKB-KW"/>
</dbReference>
<evidence type="ECO:0000256" key="7">
    <source>
        <dbReference type="ARBA" id="ARBA00068871"/>
    </source>
</evidence>
<evidence type="ECO:0000256" key="6">
    <source>
        <dbReference type="ARBA" id="ARBA00022801"/>
    </source>
</evidence>
<organism evidence="11 12">
    <name type="scientific">Rubus argutus</name>
    <name type="common">Southern blackberry</name>
    <dbReference type="NCBI Taxonomy" id="59490"/>
    <lineage>
        <taxon>Eukaryota</taxon>
        <taxon>Viridiplantae</taxon>
        <taxon>Streptophyta</taxon>
        <taxon>Embryophyta</taxon>
        <taxon>Tracheophyta</taxon>
        <taxon>Spermatophyta</taxon>
        <taxon>Magnoliopsida</taxon>
        <taxon>eudicotyledons</taxon>
        <taxon>Gunneridae</taxon>
        <taxon>Pentapetalae</taxon>
        <taxon>rosids</taxon>
        <taxon>fabids</taxon>
        <taxon>Rosales</taxon>
        <taxon>Rosaceae</taxon>
        <taxon>Rosoideae</taxon>
        <taxon>Rosoideae incertae sedis</taxon>
        <taxon>Rubus</taxon>
    </lineage>
</organism>
<dbReference type="FunFam" id="2.40.70.10:FF:000027">
    <property type="entry name" value="Aspartic proteinase Asp1 isoform A"/>
    <property type="match status" value="1"/>
</dbReference>
<feature type="active site" evidence="9">
    <location>
        <position position="85"/>
    </location>
</feature>
<dbReference type="Pfam" id="PF14541">
    <property type="entry name" value="TAXi_C"/>
    <property type="match status" value="1"/>
</dbReference>
<reference evidence="11 12" key="1">
    <citation type="journal article" date="2023" name="G3 (Bethesda)">
        <title>A chromosome-length genome assembly and annotation of blackberry (Rubus argutus, cv. 'Hillquist').</title>
        <authorList>
            <person name="Bruna T."/>
            <person name="Aryal R."/>
            <person name="Dudchenko O."/>
            <person name="Sargent D.J."/>
            <person name="Mead D."/>
            <person name="Buti M."/>
            <person name="Cavallini A."/>
            <person name="Hytonen T."/>
            <person name="Andres J."/>
            <person name="Pham M."/>
            <person name="Weisz D."/>
            <person name="Mascagni F."/>
            <person name="Usai G."/>
            <person name="Natali L."/>
            <person name="Bassil N."/>
            <person name="Fernandez G.E."/>
            <person name="Lomsadze A."/>
            <person name="Armour M."/>
            <person name="Olukolu B."/>
            <person name="Poorten T."/>
            <person name="Britton C."/>
            <person name="Davik J."/>
            <person name="Ashrafi H."/>
            <person name="Aiden E.L."/>
            <person name="Borodovsky M."/>
            <person name="Worthington M."/>
        </authorList>
    </citation>
    <scope>NUCLEOTIDE SEQUENCE [LARGE SCALE GENOMIC DNA]</scope>
    <source>
        <strain evidence="11">PI 553951</strain>
    </source>
</reference>
<dbReference type="Gene3D" id="2.40.70.10">
    <property type="entry name" value="Acid Proteases"/>
    <property type="match status" value="2"/>
</dbReference>
<keyword evidence="2" id="KW-0645">Protease</keyword>
<dbReference type="PROSITE" id="PS51257">
    <property type="entry name" value="PROKAR_LIPOPROTEIN"/>
    <property type="match status" value="1"/>
</dbReference>
<dbReference type="InterPro" id="IPR032861">
    <property type="entry name" value="TAXi_N"/>
</dbReference>
<dbReference type="PANTHER" id="PTHR13683:SF227">
    <property type="entry name" value="EUKARYOTIC ASPARTYL PROTEASE FAMILY PROTEIN"/>
    <property type="match status" value="1"/>
</dbReference>
<evidence type="ECO:0000256" key="8">
    <source>
        <dbReference type="ARBA" id="ARBA00077656"/>
    </source>
</evidence>
<keyword evidence="5" id="KW-0064">Aspartyl protease</keyword>
<protein>
    <recommendedName>
        <fullName evidence="7">Aspartic proteinase Asp1</fullName>
    </recommendedName>
    <alternativeName>
        <fullName evidence="8">Nucellin-like protein</fullName>
    </alternativeName>
</protein>
<dbReference type="EMBL" id="JBEDUW010000002">
    <property type="protein sequence ID" value="KAK9945844.1"/>
    <property type="molecule type" value="Genomic_DNA"/>
</dbReference>
<evidence type="ECO:0000256" key="9">
    <source>
        <dbReference type="PIRSR" id="PIRSR601461-1"/>
    </source>
</evidence>
<dbReference type="InterPro" id="IPR033121">
    <property type="entry name" value="PEPTIDASE_A1"/>
</dbReference>
<evidence type="ECO:0000256" key="5">
    <source>
        <dbReference type="ARBA" id="ARBA00022750"/>
    </source>
</evidence>
<keyword evidence="4" id="KW-0677">Repeat</keyword>
<dbReference type="InterPro" id="IPR032799">
    <property type="entry name" value="TAXi_C"/>
</dbReference>
<comment type="similarity">
    <text evidence="1">Belongs to the peptidase A1 family.</text>
</comment>
<evidence type="ECO:0000313" key="11">
    <source>
        <dbReference type="EMBL" id="KAK9945844.1"/>
    </source>
</evidence>
<evidence type="ECO:0000256" key="3">
    <source>
        <dbReference type="ARBA" id="ARBA00022729"/>
    </source>
</evidence>